<reference evidence="1 2" key="2">
    <citation type="journal article" date="2017" name="Front. Plant Sci.">
        <title>Gene Classification and Mining of Molecular Markers Useful in Red Clover (Trifolium pratense) Breeding.</title>
        <authorList>
            <person name="Istvanek J."/>
            <person name="Dluhosova J."/>
            <person name="Dluhos P."/>
            <person name="Patkova L."/>
            <person name="Nedelnik J."/>
            <person name="Repkova J."/>
        </authorList>
    </citation>
    <scope>NUCLEOTIDE SEQUENCE [LARGE SCALE GENOMIC DNA]</scope>
    <source>
        <strain evidence="2">cv. Tatra</strain>
        <tissue evidence="1">Young leaves</tissue>
    </source>
</reference>
<dbReference type="AlphaFoldDB" id="A0A2K3KSL1"/>
<reference evidence="1 2" key="1">
    <citation type="journal article" date="2014" name="Am. J. Bot.">
        <title>Genome assembly and annotation for red clover (Trifolium pratense; Fabaceae).</title>
        <authorList>
            <person name="Istvanek J."/>
            <person name="Jaros M."/>
            <person name="Krenek A."/>
            <person name="Repkova J."/>
        </authorList>
    </citation>
    <scope>NUCLEOTIDE SEQUENCE [LARGE SCALE GENOMIC DNA]</scope>
    <source>
        <strain evidence="2">cv. Tatra</strain>
        <tissue evidence="1">Young leaves</tissue>
    </source>
</reference>
<evidence type="ECO:0000313" key="2">
    <source>
        <dbReference type="Proteomes" id="UP000236291"/>
    </source>
</evidence>
<comment type="caution">
    <text evidence="1">The sequence shown here is derived from an EMBL/GenBank/DDBJ whole genome shotgun (WGS) entry which is preliminary data.</text>
</comment>
<gene>
    <name evidence="1" type="ORF">L195_g056632</name>
</gene>
<dbReference type="Gene3D" id="3.80.10.10">
    <property type="entry name" value="Ribonuclease Inhibitor"/>
    <property type="match status" value="1"/>
</dbReference>
<protein>
    <submittedName>
        <fullName evidence="1">F-box/LRR-repeat protein</fullName>
    </submittedName>
</protein>
<dbReference type="STRING" id="57577.A0A2K3KSL1"/>
<dbReference type="InterPro" id="IPR032675">
    <property type="entry name" value="LRR_dom_sf"/>
</dbReference>
<sequence>MDDHSYFKSLSLISKQFLNITNRLRSSLAIYIPTIPFLPCLLQRFPNLTSIDIKCYYYKDLDNLLIQVSRFPLKLTSLNLSNQLRIPANGLRAFSKNITTVTSLICSNLEDINSTDLPLIADCFPMLEELDLSNPNGFMNCYKFSKDYETLSLALFKLRK</sequence>
<name>A0A2K3KSL1_TRIPR</name>
<evidence type="ECO:0000313" key="1">
    <source>
        <dbReference type="EMBL" id="PNX69282.1"/>
    </source>
</evidence>
<organism evidence="1 2">
    <name type="scientific">Trifolium pratense</name>
    <name type="common">Red clover</name>
    <dbReference type="NCBI Taxonomy" id="57577"/>
    <lineage>
        <taxon>Eukaryota</taxon>
        <taxon>Viridiplantae</taxon>
        <taxon>Streptophyta</taxon>
        <taxon>Embryophyta</taxon>
        <taxon>Tracheophyta</taxon>
        <taxon>Spermatophyta</taxon>
        <taxon>Magnoliopsida</taxon>
        <taxon>eudicotyledons</taxon>
        <taxon>Gunneridae</taxon>
        <taxon>Pentapetalae</taxon>
        <taxon>rosids</taxon>
        <taxon>fabids</taxon>
        <taxon>Fabales</taxon>
        <taxon>Fabaceae</taxon>
        <taxon>Papilionoideae</taxon>
        <taxon>50 kb inversion clade</taxon>
        <taxon>NPAAA clade</taxon>
        <taxon>Hologalegina</taxon>
        <taxon>IRL clade</taxon>
        <taxon>Trifolieae</taxon>
        <taxon>Trifolium</taxon>
    </lineage>
</organism>
<dbReference type="Proteomes" id="UP000236291">
    <property type="component" value="Unassembled WGS sequence"/>
</dbReference>
<dbReference type="SUPFAM" id="SSF52047">
    <property type="entry name" value="RNI-like"/>
    <property type="match status" value="1"/>
</dbReference>
<proteinExistence type="predicted"/>
<accession>A0A2K3KSL1</accession>
<feature type="non-terminal residue" evidence="1">
    <location>
        <position position="160"/>
    </location>
</feature>
<dbReference type="EMBL" id="ASHM01108199">
    <property type="protein sequence ID" value="PNX69282.1"/>
    <property type="molecule type" value="Genomic_DNA"/>
</dbReference>